<comment type="caution">
    <text evidence="3">The sequence shown here is derived from an EMBL/GenBank/DDBJ whole genome shotgun (WGS) entry which is preliminary data.</text>
</comment>
<dbReference type="GO" id="GO:0003677">
    <property type="term" value="F:DNA binding"/>
    <property type="evidence" value="ECO:0007669"/>
    <property type="project" value="InterPro"/>
</dbReference>
<evidence type="ECO:0000313" key="4">
    <source>
        <dbReference type="Proteomes" id="UP000327044"/>
    </source>
</evidence>
<reference evidence="3 4" key="1">
    <citation type="journal article" date="2018" name="Elife">
        <title>Firefly genomes illuminate parallel origins of bioluminescence in beetles.</title>
        <authorList>
            <person name="Fallon T.R."/>
            <person name="Lower S.E."/>
            <person name="Chang C.H."/>
            <person name="Bessho-Uehara M."/>
            <person name="Martin G.J."/>
            <person name="Bewick A.J."/>
            <person name="Behringer M."/>
            <person name="Debat H.J."/>
            <person name="Wong I."/>
            <person name="Day J.C."/>
            <person name="Suvorov A."/>
            <person name="Silva C.J."/>
            <person name="Stanger-Hall K.F."/>
            <person name="Hall D.W."/>
            <person name="Schmitz R.J."/>
            <person name="Nelson D.R."/>
            <person name="Lewis S.M."/>
            <person name="Shigenobu S."/>
            <person name="Bybee S.M."/>
            <person name="Larracuente A.M."/>
            <person name="Oba Y."/>
            <person name="Weng J.K."/>
        </authorList>
    </citation>
    <scope>NUCLEOTIDE SEQUENCE [LARGE SCALE GENOMIC DNA]</scope>
    <source>
        <strain evidence="3">1611_PpyrPB1</strain>
        <tissue evidence="3">Whole body</tissue>
    </source>
</reference>
<evidence type="ECO:0000259" key="2">
    <source>
        <dbReference type="PROSITE" id="PS51898"/>
    </source>
</evidence>
<dbReference type="SUPFAM" id="SSF56349">
    <property type="entry name" value="DNA breaking-rejoining enzymes"/>
    <property type="match status" value="1"/>
</dbReference>
<accession>A0A5N4AGK4</accession>
<dbReference type="GO" id="GO:0015074">
    <property type="term" value="P:DNA integration"/>
    <property type="evidence" value="ECO:0007669"/>
    <property type="project" value="InterPro"/>
</dbReference>
<evidence type="ECO:0000256" key="1">
    <source>
        <dbReference type="ARBA" id="ARBA00023172"/>
    </source>
</evidence>
<keyword evidence="1" id="KW-0233">DNA recombination</keyword>
<dbReference type="GO" id="GO:0006310">
    <property type="term" value="P:DNA recombination"/>
    <property type="evidence" value="ECO:0007669"/>
    <property type="project" value="UniProtKB-KW"/>
</dbReference>
<dbReference type="InterPro" id="IPR013762">
    <property type="entry name" value="Integrase-like_cat_sf"/>
</dbReference>
<dbReference type="PROSITE" id="PS51898">
    <property type="entry name" value="TYR_RECOMBINASE"/>
    <property type="match status" value="1"/>
</dbReference>
<feature type="non-terminal residue" evidence="3">
    <location>
        <position position="1"/>
    </location>
</feature>
<dbReference type="InterPro" id="IPR011010">
    <property type="entry name" value="DNA_brk_join_enz"/>
</dbReference>
<dbReference type="InParanoid" id="A0A5N4AGK4"/>
<dbReference type="Proteomes" id="UP000327044">
    <property type="component" value="Unassembled WGS sequence"/>
</dbReference>
<keyword evidence="4" id="KW-1185">Reference proteome</keyword>
<sequence>SEVFQPTSLWTKFSMIKKTLLLNKNVNIGNYAKLTQFLKNVSKGHVSKKSSVLTREDILKFLRQAPNHEYLLVKVALIFGIYGGCRRQELCDMLISDVEDRGEVIVVTIPQTKTDK</sequence>
<protein>
    <recommendedName>
        <fullName evidence="2">Tyr recombinase domain-containing protein</fullName>
    </recommendedName>
</protein>
<proteinExistence type="predicted"/>
<dbReference type="AlphaFoldDB" id="A0A5N4AGK4"/>
<evidence type="ECO:0000313" key="3">
    <source>
        <dbReference type="EMBL" id="KAB0796475.1"/>
    </source>
</evidence>
<name>A0A5N4AGK4_PHOPY</name>
<dbReference type="InterPro" id="IPR002104">
    <property type="entry name" value="Integrase_catalytic"/>
</dbReference>
<feature type="domain" description="Tyr recombinase" evidence="2">
    <location>
        <begin position="48"/>
        <end position="116"/>
    </location>
</feature>
<dbReference type="Gene3D" id="1.10.443.10">
    <property type="entry name" value="Intergrase catalytic core"/>
    <property type="match status" value="1"/>
</dbReference>
<gene>
    <name evidence="3" type="ORF">PPYR_10536</name>
</gene>
<dbReference type="EMBL" id="VVIM01000007">
    <property type="protein sequence ID" value="KAB0796475.1"/>
    <property type="molecule type" value="Genomic_DNA"/>
</dbReference>
<organism evidence="3 4">
    <name type="scientific">Photinus pyralis</name>
    <name type="common">Common eastern firefly</name>
    <name type="synonym">Lampyris pyralis</name>
    <dbReference type="NCBI Taxonomy" id="7054"/>
    <lineage>
        <taxon>Eukaryota</taxon>
        <taxon>Metazoa</taxon>
        <taxon>Ecdysozoa</taxon>
        <taxon>Arthropoda</taxon>
        <taxon>Hexapoda</taxon>
        <taxon>Insecta</taxon>
        <taxon>Pterygota</taxon>
        <taxon>Neoptera</taxon>
        <taxon>Endopterygota</taxon>
        <taxon>Coleoptera</taxon>
        <taxon>Polyphaga</taxon>
        <taxon>Elateriformia</taxon>
        <taxon>Elateroidea</taxon>
        <taxon>Lampyridae</taxon>
        <taxon>Lampyrinae</taxon>
        <taxon>Photinus</taxon>
    </lineage>
</organism>